<dbReference type="AlphaFoldDB" id="A0A6A5GZW0"/>
<dbReference type="RefSeq" id="XP_053586339.1">
    <property type="nucleotide sequence ID" value="XM_053726762.1"/>
</dbReference>
<dbReference type="KEGG" id="crq:GCK72_008310"/>
<feature type="chain" id="PRO_5025579325" description="Domain of unknown function WSN domain-containing protein" evidence="1">
    <location>
        <begin position="18"/>
        <end position="400"/>
    </location>
</feature>
<organism evidence="2 3">
    <name type="scientific">Caenorhabditis remanei</name>
    <name type="common">Caenorhabditis vulgaris</name>
    <dbReference type="NCBI Taxonomy" id="31234"/>
    <lineage>
        <taxon>Eukaryota</taxon>
        <taxon>Metazoa</taxon>
        <taxon>Ecdysozoa</taxon>
        <taxon>Nematoda</taxon>
        <taxon>Chromadorea</taxon>
        <taxon>Rhabditida</taxon>
        <taxon>Rhabditina</taxon>
        <taxon>Rhabditomorpha</taxon>
        <taxon>Rhabditoidea</taxon>
        <taxon>Rhabditidae</taxon>
        <taxon>Peloderinae</taxon>
        <taxon>Caenorhabditis</taxon>
    </lineage>
</organism>
<reference evidence="2 3" key="1">
    <citation type="submission" date="2019-12" db="EMBL/GenBank/DDBJ databases">
        <title>Chromosome-level assembly of the Caenorhabditis remanei genome.</title>
        <authorList>
            <person name="Teterina A.A."/>
            <person name="Willis J.H."/>
            <person name="Phillips P.C."/>
        </authorList>
    </citation>
    <scope>NUCLEOTIDE SEQUENCE [LARGE SCALE GENOMIC DNA]</scope>
    <source>
        <strain evidence="2 3">PX506</strain>
        <tissue evidence="2">Whole organism</tissue>
    </source>
</reference>
<protein>
    <recommendedName>
        <fullName evidence="4">Domain of unknown function WSN domain-containing protein</fullName>
    </recommendedName>
</protein>
<dbReference type="EMBL" id="WUAV01000003">
    <property type="protein sequence ID" value="KAF1760064.1"/>
    <property type="molecule type" value="Genomic_DNA"/>
</dbReference>
<evidence type="ECO:0000313" key="3">
    <source>
        <dbReference type="Proteomes" id="UP000483820"/>
    </source>
</evidence>
<feature type="signal peptide" evidence="1">
    <location>
        <begin position="1"/>
        <end position="17"/>
    </location>
</feature>
<dbReference type="Proteomes" id="UP000483820">
    <property type="component" value="Chromosome III"/>
</dbReference>
<dbReference type="GeneID" id="9809433"/>
<keyword evidence="1" id="KW-0732">Signal</keyword>
<comment type="caution">
    <text evidence="2">The sequence shown here is derived from an EMBL/GenBank/DDBJ whole genome shotgun (WGS) entry which is preliminary data.</text>
</comment>
<sequence>MKSVLFFCLFFAAHSHAEIADNSIDEVSLLLNETLQTSAPLDLDKEIRAIAYANLTAEDHKRFSDRMDLRPAQKLIGRSELRSALGLEPRGSNYSRTTNDGNDTSIEDYYEWKEPKVGIRVDKNATMAASFLDMRFPAIRTIYNQKFQGILERPEANGTISREDVDLLTSEYYVIAKRLDRALNKLELRDIIAEDPDIPFIVKFFASIADGLKAIPFTSLLNIEEELANISISCLSHRDHEEITGNTLRYGFAETFNSILINHAQLLIGMIEMRAALGMPPRGPWKRARILSEEDILAAPTIEEYYERREESMNSLNLDSRFFLEKNFPPVIAFLDKRFPTIRGIYRQEFRNAKKVVDREDVDSMVHKFRQMAGRMDEAVDNMRRESFTCYLANKDKLEN</sequence>
<gene>
    <name evidence="2" type="ORF">GCK72_008310</name>
</gene>
<name>A0A6A5GZW0_CAERE</name>
<evidence type="ECO:0000256" key="1">
    <source>
        <dbReference type="SAM" id="SignalP"/>
    </source>
</evidence>
<evidence type="ECO:0000313" key="2">
    <source>
        <dbReference type="EMBL" id="KAF1760064.1"/>
    </source>
</evidence>
<proteinExistence type="predicted"/>
<dbReference type="CTD" id="9809433"/>
<accession>A0A6A5GZW0</accession>
<evidence type="ECO:0008006" key="4">
    <source>
        <dbReference type="Google" id="ProtNLM"/>
    </source>
</evidence>